<evidence type="ECO:0000256" key="25">
    <source>
        <dbReference type="SAM" id="MobiDB-lite"/>
    </source>
</evidence>
<keyword evidence="5 21" id="KW-0420">Kringle</keyword>
<evidence type="ECO:0000256" key="6">
    <source>
        <dbReference type="ARBA" id="ARBA00022670"/>
    </source>
</evidence>
<keyword evidence="11" id="KW-0720">Serine protease</keyword>
<feature type="disulfide bond" evidence="22">
    <location>
        <begin position="356"/>
        <end position="368"/>
    </location>
</feature>
<dbReference type="PRINTS" id="PR00261">
    <property type="entry name" value="LDLRECEPTOR"/>
</dbReference>
<dbReference type="InterPro" id="IPR013806">
    <property type="entry name" value="Kringle-like"/>
</dbReference>
<evidence type="ECO:0000256" key="18">
    <source>
        <dbReference type="ARBA" id="ARBA00023180"/>
    </source>
</evidence>
<evidence type="ECO:0000256" key="8">
    <source>
        <dbReference type="ARBA" id="ARBA00022729"/>
    </source>
</evidence>
<dbReference type="KEGG" id="aplc:110982619"/>
<evidence type="ECO:0000256" key="23">
    <source>
        <dbReference type="PROSITE-ProRule" id="PRU00196"/>
    </source>
</evidence>
<dbReference type="Pfam" id="PF00858">
    <property type="entry name" value="ASC"/>
    <property type="match status" value="2"/>
</dbReference>
<feature type="disulfide bond" evidence="22">
    <location>
        <begin position="363"/>
        <end position="381"/>
    </location>
</feature>
<evidence type="ECO:0000313" key="29">
    <source>
        <dbReference type="Proteomes" id="UP000694845"/>
    </source>
</evidence>
<gene>
    <name evidence="30" type="primary">LOC110982619</name>
</gene>
<evidence type="ECO:0000256" key="16">
    <source>
        <dbReference type="ARBA" id="ARBA00023157"/>
    </source>
</evidence>
<keyword evidence="18" id="KW-0325">Glycoprotein</keyword>
<dbReference type="SUPFAM" id="SSF57424">
    <property type="entry name" value="LDL receptor-like module"/>
    <property type="match status" value="8"/>
</dbReference>
<feature type="disulfide bond" evidence="22">
    <location>
        <begin position="829"/>
        <end position="841"/>
    </location>
</feature>
<keyword evidence="6" id="KW-0645">Protease</keyword>
<dbReference type="InterPro" id="IPR051221">
    <property type="entry name" value="LDLR-related"/>
</dbReference>
<keyword evidence="12 26" id="KW-1133">Transmembrane helix</keyword>
<protein>
    <submittedName>
        <fullName evidence="30">Uncharacterized protein LOC110982619 isoform X1</fullName>
    </submittedName>
</protein>
<evidence type="ECO:0000256" key="19">
    <source>
        <dbReference type="ARBA" id="ARBA00023201"/>
    </source>
</evidence>
<dbReference type="CDD" id="cd00112">
    <property type="entry name" value="LDLa"/>
    <property type="match status" value="8"/>
</dbReference>
<evidence type="ECO:0000256" key="21">
    <source>
        <dbReference type="PROSITE-ProRule" id="PRU00121"/>
    </source>
</evidence>
<evidence type="ECO:0000256" key="10">
    <source>
        <dbReference type="ARBA" id="ARBA00022801"/>
    </source>
</evidence>
<keyword evidence="14 24" id="KW-0406">Ion transport</keyword>
<dbReference type="RefSeq" id="XP_022096859.1">
    <property type="nucleotide sequence ID" value="XM_022241167.1"/>
</dbReference>
<dbReference type="GeneID" id="110982619"/>
<feature type="disulfide bond" evidence="22">
    <location>
        <begin position="396"/>
        <end position="408"/>
    </location>
</feature>
<comment type="caution">
    <text evidence="23">Lacks conserved residue(s) required for the propagation of feature annotation.</text>
</comment>
<feature type="disulfide bond" evidence="23">
    <location>
        <begin position="775"/>
        <end position="785"/>
    </location>
</feature>
<dbReference type="Gene3D" id="3.10.250.10">
    <property type="entry name" value="SRCR-like domain"/>
    <property type="match status" value="1"/>
</dbReference>
<feature type="disulfide bond" evidence="22">
    <location>
        <begin position="893"/>
        <end position="908"/>
    </location>
</feature>
<keyword evidence="17" id="KW-0675">Receptor</keyword>
<dbReference type="GO" id="GO:0006508">
    <property type="term" value="P:proteolysis"/>
    <property type="evidence" value="ECO:0007669"/>
    <property type="project" value="UniProtKB-KW"/>
</dbReference>
<keyword evidence="16 23" id="KW-1015">Disulfide bond</keyword>
<dbReference type="GO" id="GO:0005886">
    <property type="term" value="C:plasma membrane"/>
    <property type="evidence" value="ECO:0007669"/>
    <property type="project" value="TreeGrafter"/>
</dbReference>
<dbReference type="Gene3D" id="2.40.20.10">
    <property type="entry name" value="Plasminogen Kringle 4"/>
    <property type="match status" value="1"/>
</dbReference>
<dbReference type="SMART" id="SM00130">
    <property type="entry name" value="KR"/>
    <property type="match status" value="1"/>
</dbReference>
<feature type="disulfide bond" evidence="22">
    <location>
        <begin position="445"/>
        <end position="457"/>
    </location>
</feature>
<keyword evidence="10" id="KW-0378">Hydrolase</keyword>
<keyword evidence="20 24" id="KW-0407">Ion channel</keyword>
<evidence type="ECO:0000256" key="13">
    <source>
        <dbReference type="ARBA" id="ARBA00023053"/>
    </source>
</evidence>
<dbReference type="FunFam" id="3.10.250.10:FF:000001">
    <property type="entry name" value="Lysyl oxidase 4 isoform X1"/>
    <property type="match status" value="1"/>
</dbReference>
<keyword evidence="9" id="KW-0677">Repeat</keyword>
<accession>A0A8B7YU81</accession>
<dbReference type="PROSITE" id="PS50068">
    <property type="entry name" value="LDLRA_2"/>
    <property type="match status" value="8"/>
</dbReference>
<evidence type="ECO:0000313" key="30">
    <source>
        <dbReference type="RefSeq" id="XP_022096859.1"/>
    </source>
</evidence>
<feature type="region of interest" description="Disordered" evidence="25">
    <location>
        <begin position="100"/>
        <end position="159"/>
    </location>
</feature>
<keyword evidence="8" id="KW-0732">Signal</keyword>
<dbReference type="InterPro" id="IPR001190">
    <property type="entry name" value="SRCR"/>
</dbReference>
<dbReference type="Gene3D" id="2.60.470.10">
    <property type="entry name" value="Acid-sensing ion channels like domains"/>
    <property type="match status" value="1"/>
</dbReference>
<evidence type="ECO:0000256" key="17">
    <source>
        <dbReference type="ARBA" id="ARBA00023170"/>
    </source>
</evidence>
<name>A0A8B7YU81_ACAPL</name>
<comment type="subcellular location">
    <subcellularLocation>
        <location evidence="1">Membrane</location>
        <topology evidence="1">Multi-pass membrane protein</topology>
    </subcellularLocation>
    <subcellularLocation>
        <location evidence="2">Membrane</location>
        <topology evidence="2">Single-pass membrane protein</topology>
    </subcellularLocation>
</comment>
<dbReference type="InterPro" id="IPR038178">
    <property type="entry name" value="Kringle_sf"/>
</dbReference>
<dbReference type="Pfam" id="PF00530">
    <property type="entry name" value="SRCR"/>
    <property type="match status" value="1"/>
</dbReference>
<dbReference type="PANTHER" id="PTHR22722">
    <property type="entry name" value="LOW-DENSITY LIPOPROTEIN RECEPTOR-RELATED PROTEIN 2-RELATED"/>
    <property type="match status" value="1"/>
</dbReference>
<evidence type="ECO:0000256" key="3">
    <source>
        <dbReference type="ARBA" id="ARBA00022448"/>
    </source>
</evidence>
<keyword evidence="3 24" id="KW-0813">Transport</keyword>
<dbReference type="Gene3D" id="1.10.287.770">
    <property type="entry name" value="YojJ-like"/>
    <property type="match status" value="1"/>
</dbReference>
<reference evidence="30" key="1">
    <citation type="submission" date="2025-08" db="UniProtKB">
        <authorList>
            <consortium name="RefSeq"/>
        </authorList>
    </citation>
    <scope>IDENTIFICATION</scope>
</reference>
<keyword evidence="15 26" id="KW-0472">Membrane</keyword>
<feature type="disulfide bond" evidence="22">
    <location>
        <begin position="452"/>
        <end position="470"/>
    </location>
</feature>
<feature type="compositionally biased region" description="Basic and acidic residues" evidence="25">
    <location>
        <begin position="141"/>
        <end position="159"/>
    </location>
</feature>
<feature type="transmembrane region" description="Helical" evidence="26">
    <location>
        <begin position="194"/>
        <end position="215"/>
    </location>
</feature>
<evidence type="ECO:0000256" key="24">
    <source>
        <dbReference type="RuleBase" id="RU000679"/>
    </source>
</evidence>
<organism evidence="29 30">
    <name type="scientific">Acanthaster planci</name>
    <name type="common">Crown-of-thorns starfish</name>
    <dbReference type="NCBI Taxonomy" id="133434"/>
    <lineage>
        <taxon>Eukaryota</taxon>
        <taxon>Metazoa</taxon>
        <taxon>Echinodermata</taxon>
        <taxon>Eleutherozoa</taxon>
        <taxon>Asterozoa</taxon>
        <taxon>Asteroidea</taxon>
        <taxon>Valvatacea</taxon>
        <taxon>Valvatida</taxon>
        <taxon>Acanthasteridae</taxon>
        <taxon>Acanthaster</taxon>
    </lineage>
</organism>
<feature type="disulfide bond" evidence="22">
    <location>
        <begin position="339"/>
        <end position="354"/>
    </location>
</feature>
<keyword evidence="4 24" id="KW-0894">Sodium channel</keyword>
<evidence type="ECO:0000256" key="2">
    <source>
        <dbReference type="ARBA" id="ARBA00004167"/>
    </source>
</evidence>
<evidence type="ECO:0000256" key="14">
    <source>
        <dbReference type="ARBA" id="ARBA00023065"/>
    </source>
</evidence>
<dbReference type="Gene3D" id="4.10.400.10">
    <property type="entry name" value="Low-density Lipoprotein Receptor"/>
    <property type="match status" value="8"/>
</dbReference>
<dbReference type="InterPro" id="IPR036055">
    <property type="entry name" value="LDL_receptor-like_sf"/>
</dbReference>
<proteinExistence type="inferred from homology"/>
<feature type="disulfide bond" evidence="22">
    <location>
        <begin position="375"/>
        <end position="390"/>
    </location>
</feature>
<dbReference type="GO" id="GO:0043235">
    <property type="term" value="C:receptor complex"/>
    <property type="evidence" value="ECO:0007669"/>
    <property type="project" value="TreeGrafter"/>
</dbReference>
<dbReference type="PRINTS" id="PR00258">
    <property type="entry name" value="SPERACTRCPTR"/>
</dbReference>
<dbReference type="GO" id="GO:0005272">
    <property type="term" value="F:sodium channel activity"/>
    <property type="evidence" value="ECO:0007669"/>
    <property type="project" value="UniProtKB-KW"/>
</dbReference>
<evidence type="ECO:0000256" key="7">
    <source>
        <dbReference type="ARBA" id="ARBA00022692"/>
    </source>
</evidence>
<feature type="transmembrane region" description="Helical" evidence="26">
    <location>
        <begin position="1331"/>
        <end position="1353"/>
    </location>
</feature>
<evidence type="ECO:0000256" key="15">
    <source>
        <dbReference type="ARBA" id="ARBA00023136"/>
    </source>
</evidence>
<dbReference type="SUPFAM" id="SSF56487">
    <property type="entry name" value="SRCR-like"/>
    <property type="match status" value="1"/>
</dbReference>
<dbReference type="SMART" id="SM00192">
    <property type="entry name" value="LDLa"/>
    <property type="match status" value="9"/>
</dbReference>
<evidence type="ECO:0000256" key="1">
    <source>
        <dbReference type="ARBA" id="ARBA00004141"/>
    </source>
</evidence>
<evidence type="ECO:0000256" key="4">
    <source>
        <dbReference type="ARBA" id="ARBA00022461"/>
    </source>
</evidence>
<evidence type="ECO:0000256" key="11">
    <source>
        <dbReference type="ARBA" id="ARBA00022825"/>
    </source>
</evidence>
<comment type="similarity">
    <text evidence="24">Belongs to the amiloride-sensitive sodium channel (TC 1.A.6) family.</text>
</comment>
<evidence type="ECO:0000256" key="5">
    <source>
        <dbReference type="ARBA" id="ARBA00022572"/>
    </source>
</evidence>
<keyword evidence="13" id="KW-0915">Sodium</keyword>
<dbReference type="GO" id="GO:0008236">
    <property type="term" value="F:serine-type peptidase activity"/>
    <property type="evidence" value="ECO:0007669"/>
    <property type="project" value="UniProtKB-KW"/>
</dbReference>
<dbReference type="PANTHER" id="PTHR22722:SF14">
    <property type="entry name" value="MEGALIN, ISOFORM A"/>
    <property type="match status" value="1"/>
</dbReference>
<feature type="disulfide bond" evidence="22">
    <location>
        <begin position="922"/>
        <end position="940"/>
    </location>
</feature>
<evidence type="ECO:0000256" key="26">
    <source>
        <dbReference type="SAM" id="Phobius"/>
    </source>
</evidence>
<dbReference type="InterPro" id="IPR036772">
    <property type="entry name" value="SRCR-like_dom_sf"/>
</dbReference>
<feature type="disulfide bond" evidence="22">
    <location>
        <begin position="296"/>
        <end position="311"/>
    </location>
</feature>
<dbReference type="PROSITE" id="PS50287">
    <property type="entry name" value="SRCR_2"/>
    <property type="match status" value="1"/>
</dbReference>
<evidence type="ECO:0000259" key="27">
    <source>
        <dbReference type="PROSITE" id="PS50070"/>
    </source>
</evidence>
<dbReference type="PROSITE" id="PS50070">
    <property type="entry name" value="KRINGLE_2"/>
    <property type="match status" value="1"/>
</dbReference>
<evidence type="ECO:0000259" key="28">
    <source>
        <dbReference type="PROSITE" id="PS50287"/>
    </source>
</evidence>
<dbReference type="SUPFAM" id="SSF57440">
    <property type="entry name" value="Kringle-like"/>
    <property type="match status" value="1"/>
</dbReference>
<dbReference type="SMART" id="SM00202">
    <property type="entry name" value="SR"/>
    <property type="match status" value="1"/>
</dbReference>
<dbReference type="InterPro" id="IPR000001">
    <property type="entry name" value="Kringle"/>
</dbReference>
<dbReference type="Proteomes" id="UP000694845">
    <property type="component" value="Unplaced"/>
</dbReference>
<feature type="domain" description="Kringle" evidence="27">
    <location>
        <begin position="623"/>
        <end position="701"/>
    </location>
</feature>
<keyword evidence="29" id="KW-1185">Reference proteome</keyword>
<dbReference type="InterPro" id="IPR002172">
    <property type="entry name" value="LDrepeatLR_classA_rpt"/>
</dbReference>
<feature type="compositionally biased region" description="Basic and acidic residues" evidence="25">
    <location>
        <begin position="1"/>
        <end position="20"/>
    </location>
</feature>
<evidence type="ECO:0000256" key="9">
    <source>
        <dbReference type="ARBA" id="ARBA00022737"/>
    </source>
</evidence>
<feature type="disulfide bond" evidence="22">
    <location>
        <begin position="915"/>
        <end position="927"/>
    </location>
</feature>
<feature type="disulfide bond" evidence="22">
    <location>
        <begin position="836"/>
        <end position="854"/>
    </location>
</feature>
<keyword evidence="7 24" id="KW-0812">Transmembrane</keyword>
<keyword evidence="19 24" id="KW-0739">Sodium transport</keyword>
<dbReference type="InterPro" id="IPR001873">
    <property type="entry name" value="ENaC"/>
</dbReference>
<dbReference type="PROSITE" id="PS01209">
    <property type="entry name" value="LDLRA_1"/>
    <property type="match status" value="4"/>
</dbReference>
<dbReference type="InterPro" id="IPR023415">
    <property type="entry name" value="LDLR_class-A_CS"/>
</dbReference>
<feature type="domain" description="SRCR" evidence="28">
    <location>
        <begin position="709"/>
        <end position="807"/>
    </location>
</feature>
<evidence type="ECO:0000256" key="12">
    <source>
        <dbReference type="ARBA" id="ARBA00022989"/>
    </source>
</evidence>
<dbReference type="Pfam" id="PF00057">
    <property type="entry name" value="Ldl_recept_a"/>
    <property type="match status" value="8"/>
</dbReference>
<dbReference type="OrthoDB" id="5874059at2759"/>
<sequence length="1363" mass="151622">MAYRDRYDGRAGPGSERHGQAWDIDGGRYGGGDPRRHWLYTDGAIPVDPGGGVVAPSFAYKYKEWLDHVDSPSSSRQSERHDTFESYELWDRDPMYYYGGKRPQSRLNKSRSRSSSRQQHPSGKAVGHPRGVFTPSPSFGRQEEDPRSGTERDQADLPTKEGGILEAVKEFALNVTTAHAIPNVFKASTVLGRFLWSVIFTVALGVFIWQASVLVRRYALFPVNVEIEIVTRSELEFPAVTICNTNKVRRSAIMESRYKEALVVDDGVTLPYYGPCIEGDFSCASYGLCLKQFLRCDGINHCGDFSDEIDCTYAECSSNEFSCSNGSSVGPCISSSLICDRKRDCYDGDDETGCPCKSNEFQCIRGGCVRKILVCDNNTDCVDNSDEENCVYDSECTGLFRCSVDSSCIPLGYVCDRSNDCSDGEDETVEACASVTTPPPATSPCPQNQFYCSDGSCIEEAWVCDDQVDCADGADEIPPNCERGSEIYGLARCSVVEWSCGNQWQCIDQVDRCNLSPDCYSEAQVADDEYNCTCLLQSAVPSSSQKVTCVGMTVSDASVGFPTVDTTKFQGMSCYSRLLGNVQPNPVHGWREYVCRGQVVCANAANDFPEPCEVFHECYIAMNAQDYRGRIGRTSSSVECQDWSSNVSVSVGFSRDVYPELLGPVCRNPGGSRSRAWCFTAGADTTDDWEFCDIGPPSSTCHPGVELPVRLAGLASPSEGRVEVQHKGEWGTVSDTDWTQEDADVVCRQLGFTEASGRGTLAASTGSVFISQVKCTGYESYLVDCQYHVVMPSEGLSHDTDVSVTCSGARQKRQADEKDVIPTSVAGNCSKTEYPCSSGECIPLWQTCNNFPDCEDGSDEYSFLGCEDPVNKCSVFTKACRESSKCIPRTFECDNYADCTDGSDEEYCNDPNESCPPGYFQCSNGKCIHTFRVCDTVLDCNQGEDEGGDCYYASSDNGRLNPFEMEDWKDPFLPFIPENYQEEFLSSFREYFYTPRPFSRVRSEDPPDWSRFVTFSEQPDYSDLSEVLKLTEGEIAQHGHQFEDLVLQCSFDSTPCHRGHTIFHQIQNEKYGNCYIFNYKGSPESTVRNSSRTGEQSGLALTLFIEQDEYLSLYGREAGVRVTITQPNVAPLPEDEGINLSPGAVTSIGLVHRVISRKPHPFGRCQVNKTTVSEIVDGKIVQVETDNYNRRHCRRVCVLKNILQICGCSDSMELDGERCKLLNATQDLCKQMVYYLHAYDLLNCSCGFQCIDRLYSATVSQASWPSDAFRQHLLRNIYNINPKTKKIRSAEEIRKNLVRLKIFYEELNYQETREVEGYSGTSLFGDIGGIAGLYIGCSIITFIELFEFIAYLIRRRCCGSARA</sequence>
<evidence type="ECO:0000256" key="20">
    <source>
        <dbReference type="ARBA" id="ARBA00023303"/>
    </source>
</evidence>
<feature type="region of interest" description="Disordered" evidence="25">
    <location>
        <begin position="1"/>
        <end position="28"/>
    </location>
</feature>
<evidence type="ECO:0000256" key="22">
    <source>
        <dbReference type="PROSITE-ProRule" id="PRU00124"/>
    </source>
</evidence>